<dbReference type="Gene3D" id="1.10.10.10">
    <property type="entry name" value="Winged helix-like DNA-binding domain superfamily/Winged helix DNA-binding domain"/>
    <property type="match status" value="1"/>
</dbReference>
<proteinExistence type="predicted"/>
<accession>A0A1X1XQX1</accession>
<keyword evidence="2" id="KW-1185">Reference proteome</keyword>
<protein>
    <submittedName>
        <fullName evidence="1">Uncharacterized protein</fullName>
    </submittedName>
</protein>
<comment type="caution">
    <text evidence="1">The sequence shown here is derived from an EMBL/GenBank/DDBJ whole genome shotgun (WGS) entry which is preliminary data.</text>
</comment>
<evidence type="ECO:0000313" key="2">
    <source>
        <dbReference type="Proteomes" id="UP000193487"/>
    </source>
</evidence>
<organism evidence="1 2">
    <name type="scientific">Mycobacterium kyorinense</name>
    <dbReference type="NCBI Taxonomy" id="487514"/>
    <lineage>
        <taxon>Bacteria</taxon>
        <taxon>Bacillati</taxon>
        <taxon>Actinomycetota</taxon>
        <taxon>Actinomycetes</taxon>
        <taxon>Mycobacteriales</taxon>
        <taxon>Mycobacteriaceae</taxon>
        <taxon>Mycobacterium</taxon>
    </lineage>
</organism>
<reference evidence="1 2" key="1">
    <citation type="submission" date="2016-01" db="EMBL/GenBank/DDBJ databases">
        <title>The new phylogeny of the genus Mycobacterium.</title>
        <authorList>
            <person name="Tarcisio F."/>
            <person name="Conor M."/>
            <person name="Antonella G."/>
            <person name="Elisabetta G."/>
            <person name="Giulia F.S."/>
            <person name="Sara T."/>
            <person name="Anna F."/>
            <person name="Clotilde B."/>
            <person name="Roberto B."/>
            <person name="Veronica D.S."/>
            <person name="Fabio R."/>
            <person name="Monica P."/>
            <person name="Olivier J."/>
            <person name="Enrico T."/>
            <person name="Nicola S."/>
        </authorList>
    </citation>
    <scope>NUCLEOTIDE SEQUENCE [LARGE SCALE GENOMIC DNA]</scope>
    <source>
        <strain evidence="1 2">DSM 45166</strain>
    </source>
</reference>
<gene>
    <name evidence="1" type="ORF">AWC14_08710</name>
</gene>
<name>A0A1X1XQX1_9MYCO</name>
<dbReference type="Proteomes" id="UP000193487">
    <property type="component" value="Unassembled WGS sequence"/>
</dbReference>
<dbReference type="SUPFAM" id="SSF46785">
    <property type="entry name" value="Winged helix' DNA-binding domain"/>
    <property type="match status" value="1"/>
</dbReference>
<dbReference type="OrthoDB" id="3568381at2"/>
<dbReference type="AlphaFoldDB" id="A0A1X1XQX1"/>
<dbReference type="EMBL" id="LQPE01000142">
    <property type="protein sequence ID" value="ORW01190.1"/>
    <property type="molecule type" value="Genomic_DNA"/>
</dbReference>
<evidence type="ECO:0000313" key="1">
    <source>
        <dbReference type="EMBL" id="ORW01190.1"/>
    </source>
</evidence>
<dbReference type="RefSeq" id="WP_045380759.1">
    <property type="nucleotide sequence ID" value="NZ_BBKA01000073.1"/>
</dbReference>
<dbReference type="InterPro" id="IPR036388">
    <property type="entry name" value="WH-like_DNA-bd_sf"/>
</dbReference>
<dbReference type="InterPro" id="IPR036390">
    <property type="entry name" value="WH_DNA-bd_sf"/>
</dbReference>
<sequence length="197" mass="21733">MSELTVLQAVRFKGRISPADLAATLGDDLADVADTVERLTRAGLLVDGKTVRISPEGRARLGKLLAEERASVDAAALAAVYDDFRAVNAEFKALVTDWQVKDGQPNTHEDPSYDEGVLTRLDEVHRRVVPIIAAAAAQLPRLRRYSAKLQAAVDKIHAGETLWLSRPLIDSYHTVWFELHEELILAAGRTRKSVEDQ</sequence>